<dbReference type="Gene3D" id="3.40.140.10">
    <property type="entry name" value="Cytidine Deaminase, domain 2"/>
    <property type="match status" value="1"/>
</dbReference>
<evidence type="ECO:0000256" key="1">
    <source>
        <dbReference type="ARBA" id="ARBA00002151"/>
    </source>
</evidence>
<dbReference type="SUPFAM" id="SSF53597">
    <property type="entry name" value="Dihydrofolate reductase-like"/>
    <property type="match status" value="1"/>
</dbReference>
<dbReference type="Pfam" id="PF00383">
    <property type="entry name" value="dCMP_cyt_deam_1"/>
    <property type="match status" value="1"/>
</dbReference>
<evidence type="ECO:0000256" key="4">
    <source>
        <dbReference type="ARBA" id="ARBA00005259"/>
    </source>
</evidence>
<dbReference type="RefSeq" id="WP_115992634.1">
    <property type="nucleotide sequence ID" value="NZ_QRDY01000005.1"/>
</dbReference>
<dbReference type="PROSITE" id="PS00903">
    <property type="entry name" value="CYT_DCMP_DEAMINASES_1"/>
    <property type="match status" value="1"/>
</dbReference>
<dbReference type="Gene3D" id="3.40.430.10">
    <property type="entry name" value="Dihydrofolate Reductase, subunit A"/>
    <property type="match status" value="1"/>
</dbReference>
<keyword evidence="11 15" id="KW-0560">Oxidoreductase</keyword>
<gene>
    <name evidence="20" type="ORF">DFP95_10512</name>
</gene>
<evidence type="ECO:0000256" key="16">
    <source>
        <dbReference type="PIRSR" id="PIRSR006769-1"/>
    </source>
</evidence>
<evidence type="ECO:0000256" key="2">
    <source>
        <dbReference type="ARBA" id="ARBA00004882"/>
    </source>
</evidence>
<dbReference type="GO" id="GO:0050661">
    <property type="term" value="F:NADP binding"/>
    <property type="evidence" value="ECO:0007669"/>
    <property type="project" value="InterPro"/>
</dbReference>
<comment type="cofactor">
    <cofactor evidence="15 18">
        <name>Zn(2+)</name>
        <dbReference type="ChEBI" id="CHEBI:29105"/>
    </cofactor>
    <text evidence="15 18">Binds 1 zinc ion.</text>
</comment>
<dbReference type="NCBIfam" id="TIGR00227">
    <property type="entry name" value="ribD_Cterm"/>
    <property type="match status" value="1"/>
</dbReference>
<comment type="caution">
    <text evidence="20">The sequence shown here is derived from an EMBL/GenBank/DDBJ whole genome shotgun (WGS) entry which is preliminary data.</text>
</comment>
<sequence length="371" mass="39363">MEVLNDEFYMRLALNLAEGASGQTGVNPVVGCVVANNGRIVGMGAHLKRGEGHAEVLALDMAGDQANGATAYVTLEPCSHFGKTPPCCDRLIAEGVSRVVVAALDPNPLVAGQGVKRLRDAGVEVEVGILQAEAVDQNEAFRKYIVTGMPFITLKTALSLDGRIATHAGHSRWITGAEAREAVHTLRHRNAGIMVGVDTVIADDPELTTRLSVPGLHPTRIVVDSKLRIPESSRVLNEAARTIVLTTDRAEQAKAQRLIELGAEVYRSGDVSRVDLARSMKWLGENGISSVLLEGGGVLNGAMLEAGLVDKLMLFYAPLIVGGEGSPSAFAFKGPEAMSSALRLTRVSMQHFGEDWCVTGYPMGNGSSEDA</sequence>
<comment type="catalytic activity">
    <reaction evidence="13 15">
        <text>5-amino-6-(5-phospho-D-ribitylamino)uracil + NADP(+) = 5-amino-6-(5-phospho-D-ribosylamino)uracil + NADPH + H(+)</text>
        <dbReference type="Rhea" id="RHEA:17845"/>
        <dbReference type="ChEBI" id="CHEBI:15378"/>
        <dbReference type="ChEBI" id="CHEBI:57783"/>
        <dbReference type="ChEBI" id="CHEBI:58349"/>
        <dbReference type="ChEBI" id="CHEBI:58421"/>
        <dbReference type="ChEBI" id="CHEBI:58453"/>
        <dbReference type="EC" id="1.1.1.193"/>
    </reaction>
</comment>
<comment type="pathway">
    <text evidence="3 15">Cofactor biosynthesis; riboflavin biosynthesis; 5-amino-6-(D-ribitylamino)uracil from GTP: step 3/4.</text>
</comment>
<reference evidence="20 21" key="1">
    <citation type="submission" date="2018-07" db="EMBL/GenBank/DDBJ databases">
        <title>Genomic Encyclopedia of Type Strains, Phase III (KMG-III): the genomes of soil and plant-associated and newly described type strains.</title>
        <authorList>
            <person name="Whitman W."/>
        </authorList>
    </citation>
    <scope>NUCLEOTIDE SEQUENCE [LARGE SCALE GENOMIC DNA]</scope>
    <source>
        <strain evidence="20 21">CECT 8236</strain>
    </source>
</reference>
<dbReference type="InterPro" id="IPR004794">
    <property type="entry name" value="Eubact_RibD"/>
</dbReference>
<dbReference type="InterPro" id="IPR016192">
    <property type="entry name" value="APOBEC/CMP_deaminase_Zn-bd"/>
</dbReference>
<dbReference type="EMBL" id="QRDY01000005">
    <property type="protein sequence ID" value="RED61585.1"/>
    <property type="molecule type" value="Genomic_DNA"/>
</dbReference>
<evidence type="ECO:0000256" key="15">
    <source>
        <dbReference type="PIRNR" id="PIRNR006769"/>
    </source>
</evidence>
<dbReference type="InterPro" id="IPR002734">
    <property type="entry name" value="RibDG_C"/>
</dbReference>
<evidence type="ECO:0000256" key="11">
    <source>
        <dbReference type="ARBA" id="ARBA00023002"/>
    </source>
</evidence>
<feature type="binding site" evidence="17">
    <location>
        <position position="157"/>
    </location>
    <ligand>
        <name>NADP(+)</name>
        <dbReference type="ChEBI" id="CHEBI:58349"/>
    </ligand>
</feature>
<feature type="binding site" evidence="17">
    <location>
        <position position="294"/>
    </location>
    <ligand>
        <name>substrate</name>
    </ligand>
</feature>
<feature type="binding site" evidence="17">
    <location>
        <position position="203"/>
    </location>
    <ligand>
        <name>substrate</name>
    </ligand>
</feature>
<dbReference type="PANTHER" id="PTHR38011:SF7">
    <property type="entry name" value="2,5-DIAMINO-6-RIBOSYLAMINO-4(3H)-PYRIMIDINONE 5'-PHOSPHATE REDUCTASE"/>
    <property type="match status" value="1"/>
</dbReference>
<evidence type="ECO:0000313" key="20">
    <source>
        <dbReference type="EMBL" id="RED61585.1"/>
    </source>
</evidence>
<evidence type="ECO:0000256" key="7">
    <source>
        <dbReference type="ARBA" id="ARBA00022723"/>
    </source>
</evidence>
<comment type="pathway">
    <text evidence="2 15">Cofactor biosynthesis; riboflavin biosynthesis; 5-amino-6-(D-ribitylamino)uracil from GTP: step 2/4.</text>
</comment>
<evidence type="ECO:0000256" key="9">
    <source>
        <dbReference type="ARBA" id="ARBA00022833"/>
    </source>
</evidence>
<evidence type="ECO:0000256" key="8">
    <source>
        <dbReference type="ARBA" id="ARBA00022801"/>
    </source>
</evidence>
<comment type="similarity">
    <text evidence="4 15">In the N-terminal section; belongs to the cytidine and deoxycytidylate deaminase family.</text>
</comment>
<dbReference type="OrthoDB" id="9800865at2"/>
<dbReference type="UniPathway" id="UPA00275">
    <property type="reaction ID" value="UER00401"/>
</dbReference>
<feature type="binding site" evidence="17">
    <location>
        <position position="171"/>
    </location>
    <ligand>
        <name>substrate</name>
    </ligand>
</feature>
<evidence type="ECO:0000256" key="18">
    <source>
        <dbReference type="PIRSR" id="PIRSR006769-3"/>
    </source>
</evidence>
<keyword evidence="12" id="KW-0511">Multifunctional enzyme</keyword>
<feature type="binding site" evidence="18">
    <location>
        <position position="78"/>
    </location>
    <ligand>
        <name>Zn(2+)</name>
        <dbReference type="ChEBI" id="CHEBI:29105"/>
        <note>catalytic</note>
    </ligand>
</feature>
<dbReference type="PANTHER" id="PTHR38011">
    <property type="entry name" value="DIHYDROFOLATE REDUCTASE FAMILY PROTEIN (AFU_ORTHOLOGUE AFUA_8G06820)"/>
    <property type="match status" value="1"/>
</dbReference>
<feature type="binding site" evidence="17">
    <location>
        <begin position="296"/>
        <end position="302"/>
    </location>
    <ligand>
        <name>NADP(+)</name>
        <dbReference type="ChEBI" id="CHEBI:58349"/>
    </ligand>
</feature>
<dbReference type="InterPro" id="IPR002125">
    <property type="entry name" value="CMP_dCMP_dom"/>
</dbReference>
<evidence type="ECO:0000256" key="6">
    <source>
        <dbReference type="ARBA" id="ARBA00022619"/>
    </source>
</evidence>
<organism evidence="20 21">
    <name type="scientific">Cohnella lupini</name>
    <dbReference type="NCBI Taxonomy" id="1294267"/>
    <lineage>
        <taxon>Bacteria</taxon>
        <taxon>Bacillati</taxon>
        <taxon>Bacillota</taxon>
        <taxon>Bacilli</taxon>
        <taxon>Bacillales</taxon>
        <taxon>Paenibacillaceae</taxon>
        <taxon>Cohnella</taxon>
    </lineage>
</organism>
<name>A0A3D9IIQ6_9BACL</name>
<comment type="similarity">
    <text evidence="5 15">In the C-terminal section; belongs to the HTP reductase family.</text>
</comment>
<keyword evidence="8 15" id="KW-0378">Hydrolase</keyword>
<dbReference type="AlphaFoldDB" id="A0A3D9IIQ6"/>
<keyword evidence="6 15" id="KW-0686">Riboflavin biosynthesis</keyword>
<dbReference type="GO" id="GO:0008835">
    <property type="term" value="F:diaminohydroxyphosphoribosylaminopyrimidine deaminase activity"/>
    <property type="evidence" value="ECO:0007669"/>
    <property type="project" value="UniProtKB-EC"/>
</dbReference>
<dbReference type="GO" id="GO:0009231">
    <property type="term" value="P:riboflavin biosynthetic process"/>
    <property type="evidence" value="ECO:0007669"/>
    <property type="project" value="UniProtKB-UniPathway"/>
</dbReference>
<dbReference type="GO" id="GO:0008270">
    <property type="term" value="F:zinc ion binding"/>
    <property type="evidence" value="ECO:0007669"/>
    <property type="project" value="InterPro"/>
</dbReference>
<dbReference type="CDD" id="cd01284">
    <property type="entry name" value="Riboflavin_deaminase-reductase"/>
    <property type="match status" value="1"/>
</dbReference>
<feature type="binding site" evidence="18">
    <location>
        <position position="87"/>
    </location>
    <ligand>
        <name>Zn(2+)</name>
        <dbReference type="ChEBI" id="CHEBI:29105"/>
        <note>catalytic</note>
    </ligand>
</feature>
<evidence type="ECO:0000256" key="5">
    <source>
        <dbReference type="ARBA" id="ARBA00007417"/>
    </source>
</evidence>
<dbReference type="GO" id="GO:0008703">
    <property type="term" value="F:5-amino-6-(5-phosphoribosylamino)uracil reductase activity"/>
    <property type="evidence" value="ECO:0007669"/>
    <property type="project" value="UniProtKB-EC"/>
</dbReference>
<evidence type="ECO:0000256" key="14">
    <source>
        <dbReference type="ARBA" id="ARBA00049886"/>
    </source>
</evidence>
<keyword evidence="9 15" id="KW-0862">Zinc</keyword>
<feature type="binding site" evidence="17">
    <location>
        <position position="207"/>
    </location>
    <ligand>
        <name>substrate</name>
    </ligand>
</feature>
<dbReference type="InterPro" id="IPR011549">
    <property type="entry name" value="RibD_C"/>
</dbReference>
<proteinExistence type="inferred from homology"/>
<dbReference type="EC" id="1.1.1.193" evidence="15"/>
<dbReference type="InterPro" id="IPR016193">
    <property type="entry name" value="Cytidine_deaminase-like"/>
</dbReference>
<dbReference type="PIRSF" id="PIRSF006769">
    <property type="entry name" value="RibD"/>
    <property type="match status" value="1"/>
</dbReference>
<comment type="catalytic activity">
    <reaction evidence="14 15">
        <text>2,5-diamino-6-hydroxy-4-(5-phosphoribosylamino)-pyrimidine + H2O + H(+) = 5-amino-6-(5-phospho-D-ribosylamino)uracil + NH4(+)</text>
        <dbReference type="Rhea" id="RHEA:21868"/>
        <dbReference type="ChEBI" id="CHEBI:15377"/>
        <dbReference type="ChEBI" id="CHEBI:15378"/>
        <dbReference type="ChEBI" id="CHEBI:28938"/>
        <dbReference type="ChEBI" id="CHEBI:58453"/>
        <dbReference type="ChEBI" id="CHEBI:58614"/>
        <dbReference type="EC" id="3.5.4.26"/>
    </reaction>
</comment>
<evidence type="ECO:0000256" key="17">
    <source>
        <dbReference type="PIRSR" id="PIRSR006769-2"/>
    </source>
</evidence>
<evidence type="ECO:0000256" key="3">
    <source>
        <dbReference type="ARBA" id="ARBA00004910"/>
    </source>
</evidence>
<keyword evidence="21" id="KW-1185">Reference proteome</keyword>
<evidence type="ECO:0000256" key="10">
    <source>
        <dbReference type="ARBA" id="ARBA00022857"/>
    </source>
</evidence>
<feature type="binding site" evidence="17">
    <location>
        <position position="173"/>
    </location>
    <ligand>
        <name>NADP(+)</name>
        <dbReference type="ChEBI" id="CHEBI:58349"/>
    </ligand>
</feature>
<feature type="binding site" evidence="17">
    <location>
        <position position="199"/>
    </location>
    <ligand>
        <name>NADP(+)</name>
        <dbReference type="ChEBI" id="CHEBI:58349"/>
    </ligand>
</feature>
<protein>
    <recommendedName>
        <fullName evidence="15">Riboflavin biosynthesis protein RibD</fullName>
    </recommendedName>
    <domain>
        <recommendedName>
            <fullName evidence="15">Diaminohydroxyphosphoribosylaminopyrimidine deaminase</fullName>
            <shortName evidence="15">DRAP deaminase</shortName>
            <ecNumber evidence="15">3.5.4.26</ecNumber>
        </recommendedName>
        <alternativeName>
            <fullName evidence="15">Riboflavin-specific deaminase</fullName>
        </alternativeName>
    </domain>
    <domain>
        <recommendedName>
            <fullName evidence="15">5-amino-6-(5-phosphoribosylamino)uracil reductase</fullName>
            <ecNumber evidence="15">1.1.1.193</ecNumber>
        </recommendedName>
        <alternativeName>
            <fullName evidence="15">HTP reductase</fullName>
        </alternativeName>
    </domain>
</protein>
<feature type="binding site" evidence="18">
    <location>
        <position position="53"/>
    </location>
    <ligand>
        <name>Zn(2+)</name>
        <dbReference type="ChEBI" id="CHEBI:29105"/>
        <note>catalytic</note>
    </ligand>
</feature>
<dbReference type="EC" id="3.5.4.26" evidence="15"/>
<keyword evidence="10 15" id="KW-0521">NADP</keyword>
<feature type="active site" description="Proton donor" evidence="16">
    <location>
        <position position="55"/>
    </location>
</feature>
<feature type="binding site" evidence="17">
    <location>
        <position position="210"/>
    </location>
    <ligand>
        <name>substrate</name>
    </ligand>
</feature>
<dbReference type="Pfam" id="PF01872">
    <property type="entry name" value="RibD_C"/>
    <property type="match status" value="1"/>
</dbReference>
<dbReference type="PROSITE" id="PS51747">
    <property type="entry name" value="CYT_DCMP_DEAMINASES_2"/>
    <property type="match status" value="1"/>
</dbReference>
<evidence type="ECO:0000313" key="21">
    <source>
        <dbReference type="Proteomes" id="UP000256869"/>
    </source>
</evidence>
<dbReference type="InterPro" id="IPR024072">
    <property type="entry name" value="DHFR-like_dom_sf"/>
</dbReference>
<evidence type="ECO:0000256" key="13">
    <source>
        <dbReference type="ARBA" id="ARBA00049861"/>
    </source>
</evidence>
<dbReference type="Proteomes" id="UP000256869">
    <property type="component" value="Unassembled WGS sequence"/>
</dbReference>
<dbReference type="NCBIfam" id="TIGR00326">
    <property type="entry name" value="eubact_ribD"/>
    <property type="match status" value="1"/>
</dbReference>
<accession>A0A3D9IIQ6</accession>
<dbReference type="InterPro" id="IPR050765">
    <property type="entry name" value="Riboflavin_Biosynth_HTPR"/>
</dbReference>
<feature type="binding site" evidence="17">
    <location>
        <position position="225"/>
    </location>
    <ligand>
        <name>NADP(+)</name>
        <dbReference type="ChEBI" id="CHEBI:58349"/>
    </ligand>
</feature>
<evidence type="ECO:0000256" key="12">
    <source>
        <dbReference type="ARBA" id="ARBA00023268"/>
    </source>
</evidence>
<dbReference type="SUPFAM" id="SSF53927">
    <property type="entry name" value="Cytidine deaminase-like"/>
    <property type="match status" value="1"/>
</dbReference>
<comment type="function">
    <text evidence="1 15">Converts 2,5-diamino-6-(ribosylamino)-4(3h)-pyrimidinone 5'-phosphate into 5-amino-6-(ribosylamino)-2,4(1h,3h)-pyrimidinedione 5'-phosphate.</text>
</comment>
<evidence type="ECO:0000259" key="19">
    <source>
        <dbReference type="PROSITE" id="PS51747"/>
    </source>
</evidence>
<dbReference type="FunFam" id="3.40.140.10:FF:000025">
    <property type="entry name" value="Riboflavin biosynthesis protein RibD"/>
    <property type="match status" value="1"/>
</dbReference>
<feature type="domain" description="CMP/dCMP-type deaminase" evidence="19">
    <location>
        <begin position="4"/>
        <end position="126"/>
    </location>
</feature>
<keyword evidence="7 15" id="KW-0479">Metal-binding</keyword>
<feature type="binding site" evidence="17">
    <location>
        <position position="187"/>
    </location>
    <ligand>
        <name>substrate</name>
    </ligand>
</feature>